<evidence type="ECO:0000313" key="3">
    <source>
        <dbReference type="Proteomes" id="UP001597260"/>
    </source>
</evidence>
<dbReference type="Gene3D" id="3.90.79.10">
    <property type="entry name" value="Nucleoside Triphosphate Pyrophosphohydrolase"/>
    <property type="match status" value="1"/>
</dbReference>
<dbReference type="SUPFAM" id="SSF55811">
    <property type="entry name" value="Nudix"/>
    <property type="match status" value="1"/>
</dbReference>
<evidence type="ECO:0000259" key="1">
    <source>
        <dbReference type="PROSITE" id="PS51462"/>
    </source>
</evidence>
<reference evidence="3" key="1">
    <citation type="journal article" date="2019" name="Int. J. Syst. Evol. Microbiol.">
        <title>The Global Catalogue of Microorganisms (GCM) 10K type strain sequencing project: providing services to taxonomists for standard genome sequencing and annotation.</title>
        <authorList>
            <consortium name="The Broad Institute Genomics Platform"/>
            <consortium name="The Broad Institute Genome Sequencing Center for Infectious Disease"/>
            <person name="Wu L."/>
            <person name="Ma J."/>
        </authorList>
    </citation>
    <scope>NUCLEOTIDE SEQUENCE [LARGE SCALE GENOMIC DNA]</scope>
    <source>
        <strain evidence="3">JCM 31037</strain>
    </source>
</reference>
<protein>
    <submittedName>
        <fullName evidence="2">NUDIX hydrolase</fullName>
    </submittedName>
</protein>
<dbReference type="CDD" id="cd03674">
    <property type="entry name" value="NUDIX_Hydrolase"/>
    <property type="match status" value="1"/>
</dbReference>
<sequence length="186" mass="20144">MTADSAARTLTPLAEILADYRPRTDAEAADVDRARHLAAGEDPWSRAAPLHVTGSALVIHPASRRVLLRWHLRLQAWLQVGGHADPGEVEPLAVALREAREETGLTDLVPWPDTAPVHVIIVPVAASPAEPAHEHLDVRFVLATDHPDSIRPEDPAAALRWLSVEEALATTEPNVGETLARVTWPG</sequence>
<dbReference type="InterPro" id="IPR015797">
    <property type="entry name" value="NUDIX_hydrolase-like_dom_sf"/>
</dbReference>
<dbReference type="GO" id="GO:0016787">
    <property type="term" value="F:hydrolase activity"/>
    <property type="evidence" value="ECO:0007669"/>
    <property type="project" value="UniProtKB-KW"/>
</dbReference>
<dbReference type="InterPro" id="IPR000086">
    <property type="entry name" value="NUDIX_hydrolase_dom"/>
</dbReference>
<keyword evidence="3" id="KW-1185">Reference proteome</keyword>
<dbReference type="Pfam" id="PF00293">
    <property type="entry name" value="NUDIX"/>
    <property type="match status" value="1"/>
</dbReference>
<proteinExistence type="predicted"/>
<feature type="domain" description="Nudix hydrolase" evidence="1">
    <location>
        <begin position="49"/>
        <end position="186"/>
    </location>
</feature>
<keyword evidence="2" id="KW-0378">Hydrolase</keyword>
<accession>A0ABW3YK10</accession>
<dbReference type="PROSITE" id="PS51462">
    <property type="entry name" value="NUDIX"/>
    <property type="match status" value="1"/>
</dbReference>
<comment type="caution">
    <text evidence="2">The sequence shown here is derived from an EMBL/GenBank/DDBJ whole genome shotgun (WGS) entry which is preliminary data.</text>
</comment>
<name>A0ABW3YK10_9ACTN</name>
<dbReference type="Proteomes" id="UP001597260">
    <property type="component" value="Unassembled WGS sequence"/>
</dbReference>
<organism evidence="2 3">
    <name type="scientific">Micromonospora sonneratiae</name>
    <dbReference type="NCBI Taxonomy" id="1184706"/>
    <lineage>
        <taxon>Bacteria</taxon>
        <taxon>Bacillati</taxon>
        <taxon>Actinomycetota</taxon>
        <taxon>Actinomycetes</taxon>
        <taxon>Micromonosporales</taxon>
        <taxon>Micromonosporaceae</taxon>
        <taxon>Micromonospora</taxon>
    </lineage>
</organism>
<dbReference type="RefSeq" id="WP_377575429.1">
    <property type="nucleotide sequence ID" value="NZ_JBHTMP010000052.1"/>
</dbReference>
<evidence type="ECO:0000313" key="2">
    <source>
        <dbReference type="EMBL" id="MFD1324574.1"/>
    </source>
</evidence>
<gene>
    <name evidence="2" type="ORF">ACFQ4H_26145</name>
</gene>
<dbReference type="EMBL" id="JBHTMP010000052">
    <property type="protein sequence ID" value="MFD1324574.1"/>
    <property type="molecule type" value="Genomic_DNA"/>
</dbReference>